<dbReference type="GO" id="GO:0007165">
    <property type="term" value="P:signal transduction"/>
    <property type="evidence" value="ECO:0007669"/>
    <property type="project" value="InterPro"/>
</dbReference>
<evidence type="ECO:0000259" key="1">
    <source>
        <dbReference type="PROSITE" id="PS50851"/>
    </source>
</evidence>
<dbReference type="Pfam" id="PF01584">
    <property type="entry name" value="CheW"/>
    <property type="match status" value="1"/>
</dbReference>
<gene>
    <name evidence="2" type="ORF">ENX68_05615</name>
</gene>
<name>A0A7V3VUM4_UNCW3</name>
<sequence length="141" mass="16216">MNFYLHYQIGRVGFATLIDEIKEIARTKTIFTESNLPKNVTGFFELRKRRVCLFDLPNFLGIETSKNFEIIVTEINNGWVGFKVEKVYGVIASGEVLPYPLLIQKKDYLNGLLINGKEILQILSLKKILSGVRFKAIQKYL</sequence>
<dbReference type="Gene3D" id="2.40.50.180">
    <property type="entry name" value="CheA-289, Domain 4"/>
    <property type="match status" value="1"/>
</dbReference>
<dbReference type="PANTHER" id="PTHR22617:SF23">
    <property type="entry name" value="CHEMOTAXIS PROTEIN CHEW"/>
    <property type="match status" value="1"/>
</dbReference>
<evidence type="ECO:0000313" key="2">
    <source>
        <dbReference type="EMBL" id="HGE78459.1"/>
    </source>
</evidence>
<dbReference type="InterPro" id="IPR002545">
    <property type="entry name" value="CheW-lke_dom"/>
</dbReference>
<dbReference type="InterPro" id="IPR039315">
    <property type="entry name" value="CheW"/>
</dbReference>
<dbReference type="Gene3D" id="2.30.30.40">
    <property type="entry name" value="SH3 Domains"/>
    <property type="match status" value="1"/>
</dbReference>
<organism evidence="2">
    <name type="scientific">candidate division WOR-3 bacterium</name>
    <dbReference type="NCBI Taxonomy" id="2052148"/>
    <lineage>
        <taxon>Bacteria</taxon>
        <taxon>Bacteria division WOR-3</taxon>
    </lineage>
</organism>
<dbReference type="GO" id="GO:0006935">
    <property type="term" value="P:chemotaxis"/>
    <property type="evidence" value="ECO:0007669"/>
    <property type="project" value="InterPro"/>
</dbReference>
<dbReference type="PANTHER" id="PTHR22617">
    <property type="entry name" value="CHEMOTAXIS SENSOR HISTIDINE KINASE-RELATED"/>
    <property type="match status" value="1"/>
</dbReference>
<dbReference type="AlphaFoldDB" id="A0A7V3VUM4"/>
<comment type="caution">
    <text evidence="2">The sequence shown here is derived from an EMBL/GenBank/DDBJ whole genome shotgun (WGS) entry which is preliminary data.</text>
</comment>
<feature type="domain" description="CheW-like" evidence="1">
    <location>
        <begin position="1"/>
        <end position="134"/>
    </location>
</feature>
<protein>
    <recommendedName>
        <fullName evidence="1">CheW-like domain-containing protein</fullName>
    </recommendedName>
</protein>
<proteinExistence type="predicted"/>
<dbReference type="GO" id="GO:0005829">
    <property type="term" value="C:cytosol"/>
    <property type="evidence" value="ECO:0007669"/>
    <property type="project" value="TreeGrafter"/>
</dbReference>
<dbReference type="EMBL" id="DTOZ01000144">
    <property type="protein sequence ID" value="HGE78459.1"/>
    <property type="molecule type" value="Genomic_DNA"/>
</dbReference>
<dbReference type="PROSITE" id="PS50851">
    <property type="entry name" value="CHEW"/>
    <property type="match status" value="1"/>
</dbReference>
<dbReference type="SUPFAM" id="SSF50341">
    <property type="entry name" value="CheW-like"/>
    <property type="match status" value="1"/>
</dbReference>
<reference evidence="2" key="1">
    <citation type="journal article" date="2020" name="mSystems">
        <title>Genome- and Community-Level Interaction Insights into Carbon Utilization and Element Cycling Functions of Hydrothermarchaeota in Hydrothermal Sediment.</title>
        <authorList>
            <person name="Zhou Z."/>
            <person name="Liu Y."/>
            <person name="Xu W."/>
            <person name="Pan J."/>
            <person name="Luo Z.H."/>
            <person name="Li M."/>
        </authorList>
    </citation>
    <scope>NUCLEOTIDE SEQUENCE [LARGE SCALE GENOMIC DNA]</scope>
    <source>
        <strain evidence="2">SpSt-961</strain>
    </source>
</reference>
<dbReference type="InterPro" id="IPR036061">
    <property type="entry name" value="CheW-like_dom_sf"/>
</dbReference>
<accession>A0A7V3VUM4</accession>